<protein>
    <submittedName>
        <fullName evidence="1">Uncharacterized protein</fullName>
    </submittedName>
</protein>
<organism evidence="1 2">
    <name type="scientific">Auriscalpium vulgare</name>
    <dbReference type="NCBI Taxonomy" id="40419"/>
    <lineage>
        <taxon>Eukaryota</taxon>
        <taxon>Fungi</taxon>
        <taxon>Dikarya</taxon>
        <taxon>Basidiomycota</taxon>
        <taxon>Agaricomycotina</taxon>
        <taxon>Agaricomycetes</taxon>
        <taxon>Russulales</taxon>
        <taxon>Auriscalpiaceae</taxon>
        <taxon>Auriscalpium</taxon>
    </lineage>
</organism>
<reference evidence="1" key="1">
    <citation type="submission" date="2021-02" db="EMBL/GenBank/DDBJ databases">
        <authorList>
            <consortium name="DOE Joint Genome Institute"/>
            <person name="Ahrendt S."/>
            <person name="Looney B.P."/>
            <person name="Miyauchi S."/>
            <person name="Morin E."/>
            <person name="Drula E."/>
            <person name="Courty P.E."/>
            <person name="Chicoki N."/>
            <person name="Fauchery L."/>
            <person name="Kohler A."/>
            <person name="Kuo A."/>
            <person name="Labutti K."/>
            <person name="Pangilinan J."/>
            <person name="Lipzen A."/>
            <person name="Riley R."/>
            <person name="Andreopoulos W."/>
            <person name="He G."/>
            <person name="Johnson J."/>
            <person name="Barry K.W."/>
            <person name="Grigoriev I.V."/>
            <person name="Nagy L."/>
            <person name="Hibbett D."/>
            <person name="Henrissat B."/>
            <person name="Matheny P.B."/>
            <person name="Labbe J."/>
            <person name="Martin F."/>
        </authorList>
    </citation>
    <scope>NUCLEOTIDE SEQUENCE</scope>
    <source>
        <strain evidence="1">FP105234-sp</strain>
    </source>
</reference>
<gene>
    <name evidence="1" type="ORF">FA95DRAFT_1556029</name>
</gene>
<accession>A0ACB8S184</accession>
<keyword evidence="2" id="KW-1185">Reference proteome</keyword>
<dbReference type="EMBL" id="MU275865">
    <property type="protein sequence ID" value="KAI0050105.1"/>
    <property type="molecule type" value="Genomic_DNA"/>
</dbReference>
<dbReference type="Proteomes" id="UP000814033">
    <property type="component" value="Unassembled WGS sequence"/>
</dbReference>
<name>A0ACB8S184_9AGAM</name>
<proteinExistence type="predicted"/>
<reference evidence="1" key="2">
    <citation type="journal article" date="2022" name="New Phytol.">
        <title>Evolutionary transition to the ectomycorrhizal habit in the genomes of a hyperdiverse lineage of mushroom-forming fungi.</title>
        <authorList>
            <person name="Looney B."/>
            <person name="Miyauchi S."/>
            <person name="Morin E."/>
            <person name="Drula E."/>
            <person name="Courty P.E."/>
            <person name="Kohler A."/>
            <person name="Kuo A."/>
            <person name="LaButti K."/>
            <person name="Pangilinan J."/>
            <person name="Lipzen A."/>
            <person name="Riley R."/>
            <person name="Andreopoulos W."/>
            <person name="He G."/>
            <person name="Johnson J."/>
            <person name="Nolan M."/>
            <person name="Tritt A."/>
            <person name="Barry K.W."/>
            <person name="Grigoriev I.V."/>
            <person name="Nagy L.G."/>
            <person name="Hibbett D."/>
            <person name="Henrissat B."/>
            <person name="Matheny P.B."/>
            <person name="Labbe J."/>
            <person name="Martin F.M."/>
        </authorList>
    </citation>
    <scope>NUCLEOTIDE SEQUENCE</scope>
    <source>
        <strain evidence="1">FP105234-sp</strain>
    </source>
</reference>
<sequence length="95" mass="10656">MDRIRLVGWLSGLHGTLSRLRASCTWCALHPVTLSQLPDSAAFTHINIVAALLANSFDAAKRQLRFNSSNRLDDAAEDQDRSHLQSQIRRRCVTI</sequence>
<evidence type="ECO:0000313" key="2">
    <source>
        <dbReference type="Proteomes" id="UP000814033"/>
    </source>
</evidence>
<comment type="caution">
    <text evidence="1">The sequence shown here is derived from an EMBL/GenBank/DDBJ whole genome shotgun (WGS) entry which is preliminary data.</text>
</comment>
<evidence type="ECO:0000313" key="1">
    <source>
        <dbReference type="EMBL" id="KAI0050105.1"/>
    </source>
</evidence>